<dbReference type="FunFam" id="3.40.630.10:FF:000101">
    <property type="entry name" value="N-acetylated alpha-linked acidic dipeptidase like 1"/>
    <property type="match status" value="1"/>
</dbReference>
<dbReference type="GO" id="GO:0004180">
    <property type="term" value="F:carboxypeptidase activity"/>
    <property type="evidence" value="ECO:0007669"/>
    <property type="project" value="TreeGrafter"/>
</dbReference>
<dbReference type="Pfam" id="PF04389">
    <property type="entry name" value="Peptidase_M28"/>
    <property type="match status" value="1"/>
</dbReference>
<dbReference type="InterPro" id="IPR003137">
    <property type="entry name" value="PA_domain"/>
</dbReference>
<dbReference type="EMBL" id="GFWZ01000102">
    <property type="protein sequence ID" value="MBW20092.1"/>
    <property type="molecule type" value="Transcribed_RNA"/>
</dbReference>
<dbReference type="CDD" id="cd02121">
    <property type="entry name" value="PA_GCPII_like"/>
    <property type="match status" value="1"/>
</dbReference>
<keyword evidence="2" id="KW-0812">Transmembrane</keyword>
<proteinExistence type="inferred from homology"/>
<dbReference type="Gene3D" id="3.50.30.30">
    <property type="match status" value="1"/>
</dbReference>
<dbReference type="InterPro" id="IPR039373">
    <property type="entry name" value="Peptidase_M28B"/>
</dbReference>
<feature type="domain" description="Transferrin receptor-like dimerisation" evidence="4">
    <location>
        <begin position="621"/>
        <end position="742"/>
    </location>
</feature>
<dbReference type="SUPFAM" id="SSF47672">
    <property type="entry name" value="Transferrin receptor-like dimerisation domain"/>
    <property type="match status" value="1"/>
</dbReference>
<dbReference type="Pfam" id="PF04253">
    <property type="entry name" value="TFR_dimer"/>
    <property type="match status" value="1"/>
</dbReference>
<dbReference type="FunFam" id="3.50.30.30:FF:000045">
    <property type="entry name" value="Predicted protein"/>
    <property type="match status" value="1"/>
</dbReference>
<dbReference type="Pfam" id="PF02225">
    <property type="entry name" value="PA"/>
    <property type="match status" value="1"/>
</dbReference>
<keyword evidence="2" id="KW-1133">Transmembrane helix</keyword>
<name>A0A2I9LNX9_9SCOR</name>
<feature type="domain" description="Peptidase M28" evidence="5">
    <location>
        <begin position="355"/>
        <end position="555"/>
    </location>
</feature>
<dbReference type="InterPro" id="IPR007484">
    <property type="entry name" value="Peptidase_M28"/>
</dbReference>
<evidence type="ECO:0000259" key="3">
    <source>
        <dbReference type="Pfam" id="PF02225"/>
    </source>
</evidence>
<evidence type="ECO:0000259" key="4">
    <source>
        <dbReference type="Pfam" id="PF04253"/>
    </source>
</evidence>
<dbReference type="PANTHER" id="PTHR10404:SF46">
    <property type="entry name" value="VACUOLAR PROTEIN SORTING-ASSOCIATED PROTEIN 70"/>
    <property type="match status" value="1"/>
</dbReference>
<evidence type="ECO:0000259" key="5">
    <source>
        <dbReference type="Pfam" id="PF04389"/>
    </source>
</evidence>
<accession>A0A2I9LNX9</accession>
<dbReference type="AlphaFoldDB" id="A0A2I9LNX9"/>
<dbReference type="Gene3D" id="1.20.930.40">
    <property type="entry name" value="Transferrin receptor-like, dimerisation domain"/>
    <property type="match status" value="1"/>
</dbReference>
<evidence type="ECO:0000256" key="2">
    <source>
        <dbReference type="SAM" id="Phobius"/>
    </source>
</evidence>
<keyword evidence="2" id="KW-0472">Membrane</keyword>
<dbReference type="CDD" id="cd08022">
    <property type="entry name" value="M28_PSMA_like"/>
    <property type="match status" value="1"/>
</dbReference>
<dbReference type="PANTHER" id="PTHR10404">
    <property type="entry name" value="N-ACETYLATED-ALPHA-LINKED ACIDIC DIPEPTIDASE"/>
    <property type="match status" value="1"/>
</dbReference>
<dbReference type="InterPro" id="IPR007365">
    <property type="entry name" value="TFR-like_dimer_dom"/>
</dbReference>
<dbReference type="InterPro" id="IPR046450">
    <property type="entry name" value="PA_dom_sf"/>
</dbReference>
<evidence type="ECO:0000313" key="6">
    <source>
        <dbReference type="EMBL" id="MBW20092.1"/>
    </source>
</evidence>
<evidence type="ECO:0000256" key="1">
    <source>
        <dbReference type="ARBA" id="ARBA00005634"/>
    </source>
</evidence>
<protein>
    <submittedName>
        <fullName evidence="6">N-acetylated-alpha-linked acidic dipeptidase</fullName>
    </submittedName>
</protein>
<dbReference type="SUPFAM" id="SSF52025">
    <property type="entry name" value="PA domain"/>
    <property type="match status" value="1"/>
</dbReference>
<dbReference type="Gene3D" id="3.40.630.10">
    <property type="entry name" value="Zn peptidases"/>
    <property type="match status" value="1"/>
</dbReference>
<comment type="similarity">
    <text evidence="1">Belongs to the peptidase M28 family. M28B subfamily.</text>
</comment>
<sequence>MVATSRALGACVITGIVTLILGLLIGHYAIKPSPPRLKKPPGKPYDEAIVGLYYPSVEDNVIRTFLNDVDEVRIESNLRELSKKAHIAATPRDEELAELIRRRWKDEGFDYVEKKYYDILLSYPTKEHNRVCIVNKYNQCQYEAANREVVVDEHDTYAYAFNGFSPPGDVTAEPVYVNYGRVEDFDDLENLGVNVSGKICIARYGKIYRGNKVQNAEDRGAVGVVLFLDPSEVALNGTDAKYVYPNSWWMPGDAMQRGSVYVGNGDPLTPGYPSTDSVYRYDINETVLPKIPAQPIGYNDARHIMNLMAGPMASANWTGGLNITYHLGPGFNSENAEKMLRIEVNNEYKRMKSSNVIGLIEGNEEPDRYVLIGNHRDAWGYGAVDASSGTAQLLEVARLFGTLRRNGWKPRRSIVFCSWGAEEYGLIGSTEWVEEHRHTLMEQAVGYINTDICVSGDVFNPAVSPVLAELLRNATKLISDPSNPEKTMYEVWKDYINKTDVSYNPPVKTLGSGTDHAPFSFFAGVPAIDITWSPDKKKYPISSYPAYHTAYETFELVKNFVDPQFSRHKKCAQLNGILTHMMADSTIIPYDLVEMAKKLKSVIENFEVSGISDKLNKIGISLDLLKTALDEFQQQTEIWHMKLSHIELEDAIKVRAANDKMMQMERVFIKPDGIPLRSDYRNVAFAPSQFDQYSSNGFPAVTDLLYGYDRLPTEEMEERKKLIERHVSDLTVIVNMASSFLKTHPLL</sequence>
<dbReference type="InterPro" id="IPR036757">
    <property type="entry name" value="TFR-like_dimer_dom_sf"/>
</dbReference>
<feature type="transmembrane region" description="Helical" evidence="2">
    <location>
        <begin position="7"/>
        <end position="30"/>
    </location>
</feature>
<reference evidence="6" key="1">
    <citation type="journal article" date="2017" name="Toxicon">
        <title>Venom-gland transcriptomics and venom proteomics of the Hentz striped scorpion (Centruroides hentzi; Buthidae) reveal high toxin diversity in a harmless member of a lethal family.</title>
        <authorList>
            <person name="Ward M.J."/>
            <person name="Ellsworth S.A."/>
            <person name="Rokyta D.R."/>
        </authorList>
    </citation>
    <scope>NUCLEOTIDE SEQUENCE</scope>
    <source>
        <tissue evidence="6">Venom gland</tissue>
    </source>
</reference>
<dbReference type="SUPFAM" id="SSF53187">
    <property type="entry name" value="Zn-dependent exopeptidases"/>
    <property type="match status" value="1"/>
</dbReference>
<feature type="domain" description="PA" evidence="3">
    <location>
        <begin position="170"/>
        <end position="257"/>
    </location>
</feature>
<organism evidence="6">
    <name type="scientific">Centruroides hentzi</name>
    <dbReference type="NCBI Taxonomy" id="88313"/>
    <lineage>
        <taxon>Eukaryota</taxon>
        <taxon>Metazoa</taxon>
        <taxon>Ecdysozoa</taxon>
        <taxon>Arthropoda</taxon>
        <taxon>Chelicerata</taxon>
        <taxon>Arachnida</taxon>
        <taxon>Scorpiones</taxon>
        <taxon>Buthida</taxon>
        <taxon>Buthoidea</taxon>
        <taxon>Buthidae</taxon>
        <taxon>Centruroides</taxon>
    </lineage>
</organism>